<sequence length="154" mass="17684">MNNNRRFLIMDDSKFIPKATPMRPNKEREKVPIDSCRLRRIITLRWLESNRQQIDEDDTLRVVYQPFQLSGLVPQLLRLYGAGYGHNTNMWMTFNMACQMASSALNSKGREFDCDASWGASSSTNHCSNPKPRKSNTNRECGVTMAFKDCGEPE</sequence>
<accession>A0A4Z2GFY5</accession>
<evidence type="ECO:0000313" key="1">
    <source>
        <dbReference type="EMBL" id="TNN52151.1"/>
    </source>
</evidence>
<comment type="caution">
    <text evidence="1">The sequence shown here is derived from an EMBL/GenBank/DDBJ whole genome shotgun (WGS) entry which is preliminary data.</text>
</comment>
<dbReference type="AlphaFoldDB" id="A0A4Z2GFY5"/>
<proteinExistence type="predicted"/>
<dbReference type="EMBL" id="SRLO01000557">
    <property type="protein sequence ID" value="TNN52151.1"/>
    <property type="molecule type" value="Genomic_DNA"/>
</dbReference>
<protein>
    <submittedName>
        <fullName evidence="1">Uncharacterized protein</fullName>
    </submittedName>
</protein>
<reference evidence="1 2" key="1">
    <citation type="submission" date="2019-03" db="EMBL/GenBank/DDBJ databases">
        <title>First draft genome of Liparis tanakae, snailfish: a comprehensive survey of snailfish specific genes.</title>
        <authorList>
            <person name="Kim W."/>
            <person name="Song I."/>
            <person name="Jeong J.-H."/>
            <person name="Kim D."/>
            <person name="Kim S."/>
            <person name="Ryu S."/>
            <person name="Song J.Y."/>
            <person name="Lee S.K."/>
        </authorList>
    </citation>
    <scope>NUCLEOTIDE SEQUENCE [LARGE SCALE GENOMIC DNA]</scope>
    <source>
        <tissue evidence="1">Muscle</tissue>
    </source>
</reference>
<name>A0A4Z2GFY5_9TELE</name>
<gene>
    <name evidence="1" type="ORF">EYF80_037633</name>
</gene>
<dbReference type="Proteomes" id="UP000314294">
    <property type="component" value="Unassembled WGS sequence"/>
</dbReference>
<evidence type="ECO:0000313" key="2">
    <source>
        <dbReference type="Proteomes" id="UP000314294"/>
    </source>
</evidence>
<keyword evidence="2" id="KW-1185">Reference proteome</keyword>
<organism evidence="1 2">
    <name type="scientific">Liparis tanakae</name>
    <name type="common">Tanaka's snailfish</name>
    <dbReference type="NCBI Taxonomy" id="230148"/>
    <lineage>
        <taxon>Eukaryota</taxon>
        <taxon>Metazoa</taxon>
        <taxon>Chordata</taxon>
        <taxon>Craniata</taxon>
        <taxon>Vertebrata</taxon>
        <taxon>Euteleostomi</taxon>
        <taxon>Actinopterygii</taxon>
        <taxon>Neopterygii</taxon>
        <taxon>Teleostei</taxon>
        <taxon>Neoteleostei</taxon>
        <taxon>Acanthomorphata</taxon>
        <taxon>Eupercaria</taxon>
        <taxon>Perciformes</taxon>
        <taxon>Cottioidei</taxon>
        <taxon>Cottales</taxon>
        <taxon>Liparidae</taxon>
        <taxon>Liparis</taxon>
    </lineage>
</organism>